<dbReference type="PANTHER" id="PTHR31920:SF108">
    <property type="entry name" value="B3 DOMAIN-CONTAINING TRANSCRIPTION FACTOR VRN1-LIKE"/>
    <property type="match status" value="1"/>
</dbReference>
<dbReference type="SUPFAM" id="SSF101936">
    <property type="entry name" value="DNA-binding pseudobarrel domain"/>
    <property type="match status" value="3"/>
</dbReference>
<dbReference type="InterPro" id="IPR015300">
    <property type="entry name" value="DNA-bd_pseudobarrel_sf"/>
</dbReference>
<proteinExistence type="predicted"/>
<dbReference type="Gene3D" id="2.40.330.10">
    <property type="entry name" value="DNA-binding pseudobarrel domain"/>
    <property type="match status" value="3"/>
</dbReference>
<dbReference type="InterPro" id="IPR050655">
    <property type="entry name" value="Plant_B3_domain"/>
</dbReference>
<evidence type="ECO:0000256" key="3">
    <source>
        <dbReference type="ARBA" id="ARBA00023125"/>
    </source>
</evidence>
<evidence type="ECO:0000256" key="2">
    <source>
        <dbReference type="ARBA" id="ARBA00023015"/>
    </source>
</evidence>
<evidence type="ECO:0000256" key="6">
    <source>
        <dbReference type="SAM" id="MobiDB-lite"/>
    </source>
</evidence>
<feature type="domain" description="TF-B3" evidence="7">
    <location>
        <begin position="1"/>
        <end position="78"/>
    </location>
</feature>
<sequence>MIRRSFVREHWEGITSPALLVLPNGTEWKMEWEKRGADVWFVKDWKKFAGFYSLEKQQVLMFKYEGKSRFNVIILSPSGLEREYPLLNETLEAEDDSRNCKRPNSPWRCSPKKRRTNTKEEARLYSSQHGEIKGAQSRWPNTEKKKFSAYSDNARPRDRDGRRIFSKSEASNNVEAPKDTKSSSALERAMAFTSNNLWFFREMKPAYLDKYLLFKKGDYIKQEGKEENFLRLWVTDENKTWDAKITKNGNNGQIMITTGWKNFVEANNLKLNDVCIFEKTANSRGLLYRIIIHRAKEESTDIPSQAAVSGYKQRGRSSNWTGDNQFTIKLTETQLNSCAHIPYGFVKKYIPKAKVLTLQIGNRTWEMKLDYYQQHKFARLSTGWLKFVRENNLSKEDECTFQLIDRVKYVIDVRVSKCIN</sequence>
<evidence type="ECO:0000313" key="8">
    <source>
        <dbReference type="EMBL" id="MED6107561.1"/>
    </source>
</evidence>
<dbReference type="PANTHER" id="PTHR31920">
    <property type="entry name" value="B3 DOMAIN-CONTAINING"/>
    <property type="match status" value="1"/>
</dbReference>
<dbReference type="EMBL" id="JASCZI010000041">
    <property type="protein sequence ID" value="MED6107561.1"/>
    <property type="molecule type" value="Genomic_DNA"/>
</dbReference>
<dbReference type="SMART" id="SM01019">
    <property type="entry name" value="B3"/>
    <property type="match status" value="3"/>
</dbReference>
<keyword evidence="2" id="KW-0805">Transcription regulation</keyword>
<feature type="domain" description="TF-B3" evidence="7">
    <location>
        <begin position="324"/>
        <end position="417"/>
    </location>
</feature>
<dbReference type="Proteomes" id="UP001341840">
    <property type="component" value="Unassembled WGS sequence"/>
</dbReference>
<feature type="domain" description="TF-B3" evidence="7">
    <location>
        <begin position="237"/>
        <end position="296"/>
    </location>
</feature>
<protein>
    <recommendedName>
        <fullName evidence="7">TF-B3 domain-containing protein</fullName>
    </recommendedName>
</protein>
<evidence type="ECO:0000313" key="9">
    <source>
        <dbReference type="Proteomes" id="UP001341840"/>
    </source>
</evidence>
<dbReference type="CDD" id="cd10017">
    <property type="entry name" value="B3_DNA"/>
    <property type="match status" value="3"/>
</dbReference>
<feature type="region of interest" description="Disordered" evidence="6">
    <location>
        <begin position="96"/>
        <end position="120"/>
    </location>
</feature>
<keyword evidence="5" id="KW-0539">Nucleus</keyword>
<feature type="compositionally biased region" description="Basic and acidic residues" evidence="6">
    <location>
        <begin position="154"/>
        <end position="163"/>
    </location>
</feature>
<keyword evidence="9" id="KW-1185">Reference proteome</keyword>
<organism evidence="8 9">
    <name type="scientific">Stylosanthes scabra</name>
    <dbReference type="NCBI Taxonomy" id="79078"/>
    <lineage>
        <taxon>Eukaryota</taxon>
        <taxon>Viridiplantae</taxon>
        <taxon>Streptophyta</taxon>
        <taxon>Embryophyta</taxon>
        <taxon>Tracheophyta</taxon>
        <taxon>Spermatophyta</taxon>
        <taxon>Magnoliopsida</taxon>
        <taxon>eudicotyledons</taxon>
        <taxon>Gunneridae</taxon>
        <taxon>Pentapetalae</taxon>
        <taxon>rosids</taxon>
        <taxon>fabids</taxon>
        <taxon>Fabales</taxon>
        <taxon>Fabaceae</taxon>
        <taxon>Papilionoideae</taxon>
        <taxon>50 kb inversion clade</taxon>
        <taxon>dalbergioids sensu lato</taxon>
        <taxon>Dalbergieae</taxon>
        <taxon>Pterocarpus clade</taxon>
        <taxon>Stylosanthes</taxon>
    </lineage>
</organism>
<reference evidence="8 9" key="1">
    <citation type="journal article" date="2023" name="Plants (Basel)">
        <title>Bridging the Gap: Combining Genomics and Transcriptomics Approaches to Understand Stylosanthes scabra, an Orphan Legume from the Brazilian Caatinga.</title>
        <authorList>
            <person name="Ferreira-Neto J.R.C."/>
            <person name="da Silva M.D."/>
            <person name="Binneck E."/>
            <person name="de Melo N.F."/>
            <person name="da Silva R.H."/>
            <person name="de Melo A.L.T.M."/>
            <person name="Pandolfi V."/>
            <person name="Bustamante F.O."/>
            <person name="Brasileiro-Vidal A.C."/>
            <person name="Benko-Iseppon A.M."/>
        </authorList>
    </citation>
    <scope>NUCLEOTIDE SEQUENCE [LARGE SCALE GENOMIC DNA]</scope>
    <source>
        <tissue evidence="8">Leaves</tissue>
    </source>
</reference>
<feature type="region of interest" description="Disordered" evidence="6">
    <location>
        <begin position="143"/>
        <end position="184"/>
    </location>
</feature>
<dbReference type="InterPro" id="IPR003340">
    <property type="entry name" value="B3_DNA-bd"/>
</dbReference>
<comment type="subcellular location">
    <subcellularLocation>
        <location evidence="1">Nucleus</location>
    </subcellularLocation>
</comment>
<keyword evidence="4" id="KW-0804">Transcription</keyword>
<gene>
    <name evidence="8" type="ORF">PIB30_015092</name>
</gene>
<dbReference type="PROSITE" id="PS50863">
    <property type="entry name" value="B3"/>
    <property type="match status" value="3"/>
</dbReference>
<evidence type="ECO:0000259" key="7">
    <source>
        <dbReference type="PROSITE" id="PS50863"/>
    </source>
</evidence>
<evidence type="ECO:0000256" key="1">
    <source>
        <dbReference type="ARBA" id="ARBA00004123"/>
    </source>
</evidence>
<keyword evidence="3" id="KW-0238">DNA-binding</keyword>
<evidence type="ECO:0000256" key="4">
    <source>
        <dbReference type="ARBA" id="ARBA00023163"/>
    </source>
</evidence>
<dbReference type="Pfam" id="PF02362">
    <property type="entry name" value="B3"/>
    <property type="match status" value="3"/>
</dbReference>
<accession>A0ABU6Q7P8</accession>
<name>A0ABU6Q7P8_9FABA</name>
<evidence type="ECO:0000256" key="5">
    <source>
        <dbReference type="ARBA" id="ARBA00023242"/>
    </source>
</evidence>
<comment type="caution">
    <text evidence="8">The sequence shown here is derived from an EMBL/GenBank/DDBJ whole genome shotgun (WGS) entry which is preliminary data.</text>
</comment>